<dbReference type="PIRSF" id="PIRSF006060">
    <property type="entry name" value="AA_transporter"/>
    <property type="match status" value="1"/>
</dbReference>
<feature type="transmembrane region" description="Helical" evidence="5">
    <location>
        <begin position="455"/>
        <end position="472"/>
    </location>
</feature>
<evidence type="ECO:0000313" key="7">
    <source>
        <dbReference type="EMBL" id="KAF0709650.1"/>
    </source>
</evidence>
<feature type="transmembrane region" description="Helical" evidence="5">
    <location>
        <begin position="205"/>
        <end position="225"/>
    </location>
</feature>
<evidence type="ECO:0000256" key="3">
    <source>
        <dbReference type="ARBA" id="ARBA00022989"/>
    </source>
</evidence>
<keyword evidence="3 5" id="KW-1133">Transmembrane helix</keyword>
<feature type="transmembrane region" description="Helical" evidence="5">
    <location>
        <begin position="182"/>
        <end position="199"/>
    </location>
</feature>
<dbReference type="GO" id="GO:0055085">
    <property type="term" value="P:transmembrane transport"/>
    <property type="evidence" value="ECO:0007669"/>
    <property type="project" value="InterPro"/>
</dbReference>
<feature type="non-terminal residue" evidence="7">
    <location>
        <position position="503"/>
    </location>
</feature>
<comment type="caution">
    <text evidence="7">The sequence shown here is derived from an EMBL/GenBank/DDBJ whole genome shotgun (WGS) entry which is preliminary data.</text>
</comment>
<accession>A0A6A4Z6S0</accession>
<feature type="transmembrane region" description="Helical" evidence="5">
    <location>
        <begin position="478"/>
        <end position="497"/>
    </location>
</feature>
<keyword evidence="4 5" id="KW-0472">Membrane</keyword>
<dbReference type="EMBL" id="VJMH01002223">
    <property type="protein sequence ID" value="KAF0709650.1"/>
    <property type="molecule type" value="Genomic_DNA"/>
</dbReference>
<feature type="transmembrane region" description="Helical" evidence="5">
    <location>
        <begin position="69"/>
        <end position="88"/>
    </location>
</feature>
<evidence type="ECO:0000256" key="4">
    <source>
        <dbReference type="ARBA" id="ARBA00023136"/>
    </source>
</evidence>
<protein>
    <recommendedName>
        <fullName evidence="6">Amino acid permease/ SLC12A domain-containing protein</fullName>
    </recommendedName>
</protein>
<gene>
    <name evidence="7" type="ORF">As57867_005788</name>
</gene>
<name>A0A6A4Z6S0_9STRA</name>
<comment type="subcellular location">
    <subcellularLocation>
        <location evidence="1">Membrane</location>
        <topology evidence="1">Multi-pass membrane protein</topology>
    </subcellularLocation>
</comment>
<feature type="transmembrane region" description="Helical" evidence="5">
    <location>
        <begin position="383"/>
        <end position="403"/>
    </location>
</feature>
<evidence type="ECO:0000256" key="1">
    <source>
        <dbReference type="ARBA" id="ARBA00004141"/>
    </source>
</evidence>
<keyword evidence="2 5" id="KW-0812">Transmembrane</keyword>
<feature type="transmembrane region" description="Helical" evidence="5">
    <location>
        <begin position="297"/>
        <end position="319"/>
    </location>
</feature>
<dbReference type="Gene3D" id="1.20.1740.10">
    <property type="entry name" value="Amino acid/polyamine transporter I"/>
    <property type="match status" value="1"/>
</dbReference>
<proteinExistence type="predicted"/>
<organism evidence="7">
    <name type="scientific">Aphanomyces stellatus</name>
    <dbReference type="NCBI Taxonomy" id="120398"/>
    <lineage>
        <taxon>Eukaryota</taxon>
        <taxon>Sar</taxon>
        <taxon>Stramenopiles</taxon>
        <taxon>Oomycota</taxon>
        <taxon>Saprolegniomycetes</taxon>
        <taxon>Saprolegniales</taxon>
        <taxon>Verrucalvaceae</taxon>
        <taxon>Aphanomyces</taxon>
    </lineage>
</organism>
<dbReference type="Pfam" id="PF00324">
    <property type="entry name" value="AA_permease"/>
    <property type="match status" value="1"/>
</dbReference>
<feature type="transmembrane region" description="Helical" evidence="5">
    <location>
        <begin position="339"/>
        <end position="362"/>
    </location>
</feature>
<evidence type="ECO:0000256" key="2">
    <source>
        <dbReference type="ARBA" id="ARBA00022692"/>
    </source>
</evidence>
<sequence length="503" mass="55033">MTIARSLREDEVRPPRLHAKHNVRGPIMASSIATKLRSKIRKPKANATSIGGYSVTEVHHAAIDDCDKASAVHIWALGVLAVIGGQYYGWNAAWATGFLPFFLSQLVMGSAYVVYVSCISEVGAKVPGGSYGLARAVLGFYPGFILGALELLEYISMGSVSVLFVADFCTHQFEWHPNYQPLLWLLEYLIFSWILSLRGKYVWPFILTMSGLAVLPVVLFLAGALGHTNFAYNAIWVDAATNATSWASGNIQSAFFAWVPYTTWGFAGVESLTVVTGFVQDPTVAIPKGTVRAVRTLFLSNLCLLFVVASLPPGIATTVHDDYLLSRGFQLGFGLSSTLAEWLIIPAQLGMAFGFFIPYARLMQAMADSNLLPPWLGLKNQPTTTRAMFVSSGFGYILCIISYYSPAFQTTLQNIALLAAAVCYAGQTYGFVLLRTSFKVDSNGYQSPFGIYGAYYVWCVFFVLFLSIAGGFQGDNGIAIMSFMGFIAVMSVYYRIVCLKHQT</sequence>
<feature type="domain" description="Amino acid permease/ SLC12A" evidence="6">
    <location>
        <begin position="97"/>
        <end position="466"/>
    </location>
</feature>
<dbReference type="AlphaFoldDB" id="A0A6A4Z6S0"/>
<feature type="transmembrane region" description="Helical" evidence="5">
    <location>
        <begin position="415"/>
        <end position="434"/>
    </location>
</feature>
<feature type="transmembrane region" description="Helical" evidence="5">
    <location>
        <begin position="94"/>
        <end position="116"/>
    </location>
</feature>
<dbReference type="GO" id="GO:0016020">
    <property type="term" value="C:membrane"/>
    <property type="evidence" value="ECO:0007669"/>
    <property type="project" value="UniProtKB-SubCell"/>
</dbReference>
<evidence type="ECO:0000259" key="6">
    <source>
        <dbReference type="Pfam" id="PF00324"/>
    </source>
</evidence>
<reference evidence="7" key="1">
    <citation type="submission" date="2019-06" db="EMBL/GenBank/DDBJ databases">
        <title>Genomics analysis of Aphanomyces spp. identifies a new class of oomycete effector associated with host adaptation.</title>
        <authorList>
            <person name="Gaulin E."/>
        </authorList>
    </citation>
    <scope>NUCLEOTIDE SEQUENCE</scope>
    <source>
        <strain evidence="7">CBS 578.67</strain>
    </source>
</reference>
<dbReference type="InterPro" id="IPR004841">
    <property type="entry name" value="AA-permease/SLC12A_dom"/>
</dbReference>
<dbReference type="OrthoDB" id="66651at2759"/>
<evidence type="ECO:0000256" key="5">
    <source>
        <dbReference type="SAM" id="Phobius"/>
    </source>
</evidence>